<feature type="transmembrane region" description="Helical" evidence="1">
    <location>
        <begin position="6"/>
        <end position="33"/>
    </location>
</feature>
<dbReference type="EMBL" id="FNYE01000009">
    <property type="protein sequence ID" value="SEJ31312.1"/>
    <property type="molecule type" value="Genomic_DNA"/>
</dbReference>
<dbReference type="AlphaFoldDB" id="A0A1H6Y2H5"/>
<dbReference type="OrthoDB" id="9884747at2"/>
<accession>A0A1H6Y2H5</accession>
<protein>
    <submittedName>
        <fullName evidence="2">Uncharacterized protein</fullName>
    </submittedName>
</protein>
<dbReference type="Proteomes" id="UP000198866">
    <property type="component" value="Unassembled WGS sequence"/>
</dbReference>
<keyword evidence="3" id="KW-1185">Reference proteome</keyword>
<evidence type="ECO:0000256" key="1">
    <source>
        <dbReference type="SAM" id="Phobius"/>
    </source>
</evidence>
<feature type="transmembrane region" description="Helical" evidence="1">
    <location>
        <begin position="54"/>
        <end position="78"/>
    </location>
</feature>
<name>A0A1H6Y2H5_9BURK</name>
<gene>
    <name evidence="2" type="ORF">SAMN05192539_100951</name>
</gene>
<evidence type="ECO:0000313" key="3">
    <source>
        <dbReference type="Proteomes" id="UP000198866"/>
    </source>
</evidence>
<organism evidence="2 3">
    <name type="scientific">Paraburkholderia diazotrophica</name>
    <dbReference type="NCBI Taxonomy" id="667676"/>
    <lineage>
        <taxon>Bacteria</taxon>
        <taxon>Pseudomonadati</taxon>
        <taxon>Pseudomonadota</taxon>
        <taxon>Betaproteobacteria</taxon>
        <taxon>Burkholderiales</taxon>
        <taxon>Burkholderiaceae</taxon>
        <taxon>Paraburkholderia</taxon>
    </lineage>
</organism>
<proteinExistence type="predicted"/>
<evidence type="ECO:0000313" key="2">
    <source>
        <dbReference type="EMBL" id="SEJ31312.1"/>
    </source>
</evidence>
<dbReference type="RefSeq" id="WP_090865845.1">
    <property type="nucleotide sequence ID" value="NZ_FNYE01000009.1"/>
</dbReference>
<keyword evidence="1" id="KW-1133">Transmembrane helix</keyword>
<keyword evidence="1" id="KW-0472">Membrane</keyword>
<reference evidence="3" key="1">
    <citation type="submission" date="2016-10" db="EMBL/GenBank/DDBJ databases">
        <authorList>
            <person name="Varghese N."/>
            <person name="Submissions S."/>
        </authorList>
    </citation>
    <scope>NUCLEOTIDE SEQUENCE [LARGE SCALE GENOMIC DNA]</scope>
    <source>
        <strain evidence="3">LMG 26031</strain>
    </source>
</reference>
<sequence length="79" mass="8610">MEGSHLLLGILAWAFFIGALSLMWITVNAGSFYSRYARWCRACNITPPAQSVAFWLNFAASAIALIAALFFAAMYLAAS</sequence>
<keyword evidence="1" id="KW-0812">Transmembrane</keyword>